<dbReference type="InterPro" id="IPR037274">
    <property type="entry name" value="Znf_CHY_sf"/>
</dbReference>
<dbReference type="InterPro" id="IPR000571">
    <property type="entry name" value="Znf_CCCH"/>
</dbReference>
<evidence type="ECO:0000256" key="4">
    <source>
        <dbReference type="ARBA" id="ARBA00022833"/>
    </source>
</evidence>
<dbReference type="OrthoDB" id="411372at2759"/>
<evidence type="ECO:0000313" key="15">
    <source>
        <dbReference type="RefSeq" id="XP_022331315.1"/>
    </source>
</evidence>
<feature type="compositionally biased region" description="Basic and acidic residues" evidence="11">
    <location>
        <begin position="189"/>
        <end position="207"/>
    </location>
</feature>
<dbReference type="KEGG" id="cvn:111129314"/>
<evidence type="ECO:0000256" key="9">
    <source>
        <dbReference type="PROSITE-ProRule" id="PRU00601"/>
    </source>
</evidence>
<dbReference type="SMART" id="SM00356">
    <property type="entry name" value="ZnF_C3H1"/>
    <property type="match status" value="3"/>
</dbReference>
<evidence type="ECO:0000256" key="5">
    <source>
        <dbReference type="ARBA" id="ARBA00023242"/>
    </source>
</evidence>
<dbReference type="InterPro" id="IPR036855">
    <property type="entry name" value="Znf_CCCH_sf"/>
</dbReference>
<evidence type="ECO:0000256" key="3">
    <source>
        <dbReference type="ARBA" id="ARBA00022771"/>
    </source>
</evidence>
<dbReference type="GeneID" id="111129314"/>
<feature type="region of interest" description="Disordered" evidence="11">
    <location>
        <begin position="116"/>
        <end position="142"/>
    </location>
</feature>
<feature type="compositionally biased region" description="Basic residues" evidence="11">
    <location>
        <begin position="765"/>
        <end position="774"/>
    </location>
</feature>
<feature type="zinc finger region" description="C3H1-type" evidence="10">
    <location>
        <begin position="3"/>
        <end position="31"/>
    </location>
</feature>
<dbReference type="InterPro" id="IPR008913">
    <property type="entry name" value="Znf_CHY"/>
</dbReference>
<dbReference type="PANTHER" id="PTHR46527:SF1">
    <property type="entry name" value="NUCLEOPORIN NUP42"/>
    <property type="match status" value="1"/>
</dbReference>
<evidence type="ECO:0000256" key="2">
    <source>
        <dbReference type="ARBA" id="ARBA00022723"/>
    </source>
</evidence>
<feature type="region of interest" description="Disordered" evidence="11">
    <location>
        <begin position="189"/>
        <end position="224"/>
    </location>
</feature>
<dbReference type="GO" id="GO:0008270">
    <property type="term" value="F:zinc ion binding"/>
    <property type="evidence" value="ECO:0007669"/>
    <property type="project" value="UniProtKB-KW"/>
</dbReference>
<dbReference type="PANTHER" id="PTHR46527">
    <property type="entry name" value="NUCLEOPORIN-LIKE PROTEIN 2"/>
    <property type="match status" value="1"/>
</dbReference>
<evidence type="ECO:0000259" key="13">
    <source>
        <dbReference type="PROSITE" id="PS51266"/>
    </source>
</evidence>
<gene>
    <name evidence="15" type="primary">LOC111129314</name>
</gene>
<accession>A0A8B8DTU9</accession>
<evidence type="ECO:0000259" key="12">
    <source>
        <dbReference type="PROSITE" id="PS50103"/>
    </source>
</evidence>
<dbReference type="PROSITE" id="PS51266">
    <property type="entry name" value="ZF_CHY"/>
    <property type="match status" value="1"/>
</dbReference>
<reference evidence="15" key="1">
    <citation type="submission" date="2025-08" db="UniProtKB">
        <authorList>
            <consortium name="RefSeq"/>
        </authorList>
    </citation>
    <scope>IDENTIFICATION</scope>
    <source>
        <tissue evidence="15">Whole sample</tissue>
    </source>
</reference>
<feature type="compositionally biased region" description="Acidic residues" evidence="11">
    <location>
        <begin position="398"/>
        <end position="421"/>
    </location>
</feature>
<keyword evidence="14" id="KW-1185">Reference proteome</keyword>
<keyword evidence="2 10" id="KW-0479">Metal-binding</keyword>
<dbReference type="Gene3D" id="4.10.1000.10">
    <property type="entry name" value="Zinc finger, CCCH-type"/>
    <property type="match status" value="2"/>
</dbReference>
<evidence type="ECO:0000256" key="6">
    <source>
        <dbReference type="ARBA" id="ARBA00037262"/>
    </source>
</evidence>
<feature type="domain" description="C3H1-type" evidence="12">
    <location>
        <begin position="3"/>
        <end position="31"/>
    </location>
</feature>
<feature type="region of interest" description="Disordered" evidence="11">
    <location>
        <begin position="392"/>
        <end position="425"/>
    </location>
</feature>
<dbReference type="PROSITE" id="PS50103">
    <property type="entry name" value="ZF_C3H1"/>
    <property type="match status" value="3"/>
</dbReference>
<feature type="domain" description="CHY-type" evidence="13">
    <location>
        <begin position="644"/>
        <end position="713"/>
    </location>
</feature>
<dbReference type="Proteomes" id="UP000694844">
    <property type="component" value="Chromosome 4"/>
</dbReference>
<evidence type="ECO:0000256" key="10">
    <source>
        <dbReference type="PROSITE-ProRule" id="PRU00723"/>
    </source>
</evidence>
<sequence length="774" mass="88187">MLNRPKPLCKYFNTKSGCKFKENCHFLHSPSESISNLPILESRKNEEPLSKAVDTDNLSSSAPLFSSENQNHEAVNVDRNISKHCFAFEKYGNCKFGNKCRYLHALPSELGLKTAKSVRSSKTEKNSHDVSEKRHRDQQDRGGRRKICHYFQEGYCQKGDKCRYFHPVDDSKVEVSDVILQKDKKQLEKDSELEVQEKGAVKADVTSRKPAPRSGPKRGPHIPVQPVKQLKRDGLLEKELEGLRLTEIEQLKKRIGSSNLEVISDDDENFIVQFDFSSTDPDWPYDVEVFTLQVTIPKSYPLKMFVVKVPEEQNLPEIVRRFIEVSLEDWTNAKQAEMISAGVVRLEFRPFLKWLDRNLEGIVTGALKQLKKELEAKAAGLQFIPASKLQEKVKASVSDEDQEGDEEENEEDSDEEKEDESNMFRGVAYRKTEDNLIYTGPQQESDDSESEAADDLIESAIQDTKPEKNERRGTEVKLRNLTLKDNASTLTCTALKIIIQCSRCKNKMDISTPSGRPNLATCLKCSYPQILTFRSAIMHQFSSVVGYLDLDGCIPFDLILQDCIFKLGCFSCNKEMKAKSMAFGQLTYTWCSSCHSKMTVSAESVRFTQLVPSEPETEDKGLHKVPVLKPKKKMKEPEIQLGRPLPADGTCKHYKKSYRWFRFPCCGKCYPCDICHEEKEGDHEMLLATRMICGHCCKEQPFAMDKACVACKQSMTHVRTQHWEGGKGCRDRIKMGRNDTHKYAGQSKTISRKTQEKQKSSSTKKNTKLRHSSN</sequence>
<dbReference type="RefSeq" id="XP_022331315.1">
    <property type="nucleotide sequence ID" value="XM_022475607.1"/>
</dbReference>
<comment type="function">
    <text evidence="6">Required for the export of mRNAs containing poly(A) tails from the nucleus into the cytoplasm.</text>
</comment>
<dbReference type="GO" id="GO:0031965">
    <property type="term" value="C:nuclear membrane"/>
    <property type="evidence" value="ECO:0007669"/>
    <property type="project" value="UniProtKB-SubCell"/>
</dbReference>
<feature type="zinc finger region" description="C3H1-type" evidence="10">
    <location>
        <begin position="142"/>
        <end position="169"/>
    </location>
</feature>
<dbReference type="Pfam" id="PF05495">
    <property type="entry name" value="zf-CHY"/>
    <property type="match status" value="1"/>
</dbReference>
<feature type="region of interest" description="Disordered" evidence="11">
    <location>
        <begin position="737"/>
        <end position="774"/>
    </location>
</feature>
<dbReference type="InterPro" id="IPR051767">
    <property type="entry name" value="Nucleoporin_NUP42"/>
</dbReference>
<feature type="domain" description="C3H1-type" evidence="12">
    <location>
        <begin position="142"/>
        <end position="169"/>
    </location>
</feature>
<feature type="domain" description="C3H1-type" evidence="12">
    <location>
        <begin position="79"/>
        <end position="107"/>
    </location>
</feature>
<name>A0A8B8DTU9_CRAVI</name>
<keyword evidence="3 9" id="KW-0863">Zinc-finger</keyword>
<evidence type="ECO:0000256" key="8">
    <source>
        <dbReference type="ARBA" id="ARBA00042384"/>
    </source>
</evidence>
<dbReference type="SUPFAM" id="SSF161219">
    <property type="entry name" value="CHY zinc finger-like"/>
    <property type="match status" value="1"/>
</dbReference>
<keyword evidence="5" id="KW-0539">Nucleus</keyword>
<dbReference type="Pfam" id="PF00642">
    <property type="entry name" value="zf-CCCH"/>
    <property type="match status" value="1"/>
</dbReference>
<comment type="subcellular location">
    <subcellularLocation>
        <location evidence="1">Nucleus membrane</location>
        <topology evidence="1">Peripheral membrane protein</topology>
        <orientation evidence="1">Cytoplasmic side</orientation>
    </subcellularLocation>
</comment>
<evidence type="ECO:0000256" key="1">
    <source>
        <dbReference type="ARBA" id="ARBA00004335"/>
    </source>
</evidence>
<feature type="compositionally biased region" description="Basic and acidic residues" evidence="11">
    <location>
        <begin position="121"/>
        <end position="142"/>
    </location>
</feature>
<evidence type="ECO:0000256" key="7">
    <source>
        <dbReference type="ARBA" id="ARBA00039886"/>
    </source>
</evidence>
<dbReference type="SUPFAM" id="SSF90229">
    <property type="entry name" value="CCCH zinc finger"/>
    <property type="match status" value="3"/>
</dbReference>
<evidence type="ECO:0000313" key="14">
    <source>
        <dbReference type="Proteomes" id="UP000694844"/>
    </source>
</evidence>
<keyword evidence="4 10" id="KW-0862">Zinc</keyword>
<protein>
    <recommendedName>
        <fullName evidence="7">Nucleoporin NUP42</fullName>
    </recommendedName>
    <alternativeName>
        <fullName evidence="8">Nucleoporin-like protein 2</fullName>
    </alternativeName>
</protein>
<evidence type="ECO:0000256" key="11">
    <source>
        <dbReference type="SAM" id="MobiDB-lite"/>
    </source>
</evidence>
<feature type="zinc finger region" description="C3H1-type" evidence="10">
    <location>
        <begin position="79"/>
        <end position="107"/>
    </location>
</feature>
<organism evidence="14 15">
    <name type="scientific">Crassostrea virginica</name>
    <name type="common">Eastern oyster</name>
    <dbReference type="NCBI Taxonomy" id="6565"/>
    <lineage>
        <taxon>Eukaryota</taxon>
        <taxon>Metazoa</taxon>
        <taxon>Spiralia</taxon>
        <taxon>Lophotrochozoa</taxon>
        <taxon>Mollusca</taxon>
        <taxon>Bivalvia</taxon>
        <taxon>Autobranchia</taxon>
        <taxon>Pteriomorphia</taxon>
        <taxon>Ostreida</taxon>
        <taxon>Ostreoidea</taxon>
        <taxon>Ostreidae</taxon>
        <taxon>Crassostrea</taxon>
    </lineage>
</organism>
<dbReference type="Pfam" id="PF14608">
    <property type="entry name" value="zf-CCCH_2"/>
    <property type="match status" value="2"/>
</dbReference>
<proteinExistence type="predicted"/>
<dbReference type="AlphaFoldDB" id="A0A8B8DTU9"/>